<dbReference type="InterPro" id="IPR011006">
    <property type="entry name" value="CheY-like_superfamily"/>
</dbReference>
<evidence type="ECO:0000313" key="10">
    <source>
        <dbReference type="EMBL" id="MDC0667653.1"/>
    </source>
</evidence>
<dbReference type="CDD" id="cd16922">
    <property type="entry name" value="HATPase_EvgS-ArcB-TorS-like"/>
    <property type="match status" value="1"/>
</dbReference>
<keyword evidence="10" id="KW-0547">Nucleotide-binding</keyword>
<organism evidence="10 11">
    <name type="scientific">Nannocystis radixulma</name>
    <dbReference type="NCBI Taxonomy" id="2995305"/>
    <lineage>
        <taxon>Bacteria</taxon>
        <taxon>Pseudomonadati</taxon>
        <taxon>Myxococcota</taxon>
        <taxon>Polyangia</taxon>
        <taxon>Nannocystales</taxon>
        <taxon>Nannocystaceae</taxon>
        <taxon>Nannocystis</taxon>
    </lineage>
</organism>
<dbReference type="InterPro" id="IPR003594">
    <property type="entry name" value="HATPase_dom"/>
</dbReference>
<dbReference type="PANTHER" id="PTHR45339:SF1">
    <property type="entry name" value="HYBRID SIGNAL TRANSDUCTION HISTIDINE KINASE J"/>
    <property type="match status" value="1"/>
</dbReference>
<dbReference type="RefSeq" id="WP_271995880.1">
    <property type="nucleotide sequence ID" value="NZ_JAQNDN010000002.1"/>
</dbReference>
<gene>
    <name evidence="10" type="ORF">POL58_07895</name>
</gene>
<dbReference type="Gene3D" id="1.10.287.130">
    <property type="match status" value="1"/>
</dbReference>
<reference evidence="10 11" key="1">
    <citation type="submission" date="2022-11" db="EMBL/GenBank/DDBJ databases">
        <title>Minimal conservation of predation-associated metabolite biosynthetic gene clusters underscores biosynthetic potential of Myxococcota including descriptions for ten novel species: Archangium lansinium sp. nov., Myxococcus landrumus sp. nov., Nannocystis bai.</title>
        <authorList>
            <person name="Ahearne A."/>
            <person name="Stevens C."/>
            <person name="Dowd S."/>
        </authorList>
    </citation>
    <scope>NUCLEOTIDE SEQUENCE [LARGE SCALE GENOMIC DNA]</scope>
    <source>
        <strain evidence="10 11">NCELM</strain>
    </source>
</reference>
<evidence type="ECO:0000259" key="9">
    <source>
        <dbReference type="PROSITE" id="PS50110"/>
    </source>
</evidence>
<evidence type="ECO:0000256" key="4">
    <source>
        <dbReference type="ARBA" id="ARBA00023012"/>
    </source>
</evidence>
<dbReference type="SUPFAM" id="SSF52172">
    <property type="entry name" value="CheY-like"/>
    <property type="match status" value="1"/>
</dbReference>
<accession>A0ABT5B1N5</accession>
<evidence type="ECO:0000256" key="3">
    <source>
        <dbReference type="ARBA" id="ARBA00022553"/>
    </source>
</evidence>
<feature type="modified residue" description="4-aspartylphosphate" evidence="5">
    <location>
        <position position="400"/>
    </location>
</feature>
<keyword evidence="7" id="KW-0812">Transmembrane</keyword>
<dbReference type="GO" id="GO:0005524">
    <property type="term" value="F:ATP binding"/>
    <property type="evidence" value="ECO:0007669"/>
    <property type="project" value="UniProtKB-KW"/>
</dbReference>
<dbReference type="SMART" id="SM00448">
    <property type="entry name" value="REC"/>
    <property type="match status" value="1"/>
</dbReference>
<dbReference type="CDD" id="cd17546">
    <property type="entry name" value="REC_hyHK_CKI1_RcsC-like"/>
    <property type="match status" value="1"/>
</dbReference>
<keyword evidence="7" id="KW-1133">Transmembrane helix</keyword>
<evidence type="ECO:0000256" key="5">
    <source>
        <dbReference type="PROSITE-ProRule" id="PRU00169"/>
    </source>
</evidence>
<dbReference type="CDD" id="cd00082">
    <property type="entry name" value="HisKA"/>
    <property type="match status" value="1"/>
</dbReference>
<dbReference type="EMBL" id="JAQNDN010000002">
    <property type="protein sequence ID" value="MDC0667653.1"/>
    <property type="molecule type" value="Genomic_DNA"/>
</dbReference>
<keyword evidence="4" id="KW-0902">Two-component regulatory system</keyword>
<dbReference type="InterPro" id="IPR036097">
    <property type="entry name" value="HisK_dim/P_sf"/>
</dbReference>
<dbReference type="SMART" id="SM00388">
    <property type="entry name" value="HisKA"/>
    <property type="match status" value="1"/>
</dbReference>
<feature type="domain" description="Histidine kinase" evidence="8">
    <location>
        <begin position="109"/>
        <end position="330"/>
    </location>
</feature>
<comment type="caution">
    <text evidence="10">The sequence shown here is derived from an EMBL/GenBank/DDBJ whole genome shotgun (WGS) entry which is preliminary data.</text>
</comment>
<dbReference type="Pfam" id="PF02518">
    <property type="entry name" value="HATPase_c"/>
    <property type="match status" value="1"/>
</dbReference>
<dbReference type="PANTHER" id="PTHR45339">
    <property type="entry name" value="HYBRID SIGNAL TRANSDUCTION HISTIDINE KINASE J"/>
    <property type="match status" value="1"/>
</dbReference>
<feature type="domain" description="Response regulatory" evidence="9">
    <location>
        <begin position="351"/>
        <end position="465"/>
    </location>
</feature>
<dbReference type="EC" id="2.7.13.3" evidence="2"/>
<dbReference type="Gene3D" id="3.40.50.2300">
    <property type="match status" value="1"/>
</dbReference>
<dbReference type="InterPro" id="IPR036890">
    <property type="entry name" value="HATPase_C_sf"/>
</dbReference>
<comment type="catalytic activity">
    <reaction evidence="1">
        <text>ATP + protein L-histidine = ADP + protein N-phospho-L-histidine.</text>
        <dbReference type="EC" id="2.7.13.3"/>
    </reaction>
</comment>
<dbReference type="Proteomes" id="UP001217838">
    <property type="component" value="Unassembled WGS sequence"/>
</dbReference>
<feature type="compositionally biased region" description="Low complexity" evidence="6">
    <location>
        <begin position="471"/>
        <end position="492"/>
    </location>
</feature>
<evidence type="ECO:0000259" key="8">
    <source>
        <dbReference type="PROSITE" id="PS50109"/>
    </source>
</evidence>
<feature type="transmembrane region" description="Helical" evidence="7">
    <location>
        <begin position="52"/>
        <end position="72"/>
    </location>
</feature>
<keyword evidence="3 5" id="KW-0597">Phosphoprotein</keyword>
<keyword evidence="11" id="KW-1185">Reference proteome</keyword>
<feature type="region of interest" description="Disordered" evidence="6">
    <location>
        <begin position="471"/>
        <end position="498"/>
    </location>
</feature>
<dbReference type="SUPFAM" id="SSF55874">
    <property type="entry name" value="ATPase domain of HSP90 chaperone/DNA topoisomerase II/histidine kinase"/>
    <property type="match status" value="1"/>
</dbReference>
<dbReference type="PROSITE" id="PS50109">
    <property type="entry name" value="HIS_KIN"/>
    <property type="match status" value="1"/>
</dbReference>
<evidence type="ECO:0000256" key="1">
    <source>
        <dbReference type="ARBA" id="ARBA00000085"/>
    </source>
</evidence>
<keyword evidence="10" id="KW-0067">ATP-binding</keyword>
<dbReference type="Gene3D" id="3.30.565.10">
    <property type="entry name" value="Histidine kinase-like ATPase, C-terminal domain"/>
    <property type="match status" value="1"/>
</dbReference>
<keyword evidence="7" id="KW-0472">Membrane</keyword>
<dbReference type="Pfam" id="PF00512">
    <property type="entry name" value="HisKA"/>
    <property type="match status" value="1"/>
</dbReference>
<dbReference type="PROSITE" id="PS50110">
    <property type="entry name" value="RESPONSE_REGULATORY"/>
    <property type="match status" value="1"/>
</dbReference>
<evidence type="ECO:0000313" key="11">
    <source>
        <dbReference type="Proteomes" id="UP001217838"/>
    </source>
</evidence>
<dbReference type="SMART" id="SM00387">
    <property type="entry name" value="HATPase_c"/>
    <property type="match status" value="1"/>
</dbReference>
<dbReference type="Pfam" id="PF00072">
    <property type="entry name" value="Response_reg"/>
    <property type="match status" value="1"/>
</dbReference>
<dbReference type="InterPro" id="IPR005467">
    <property type="entry name" value="His_kinase_dom"/>
</dbReference>
<dbReference type="InterPro" id="IPR003661">
    <property type="entry name" value="HisK_dim/P_dom"/>
</dbReference>
<feature type="transmembrane region" description="Helical" evidence="7">
    <location>
        <begin position="26"/>
        <end position="46"/>
    </location>
</feature>
<evidence type="ECO:0000256" key="7">
    <source>
        <dbReference type="SAM" id="Phobius"/>
    </source>
</evidence>
<protein>
    <recommendedName>
        <fullName evidence="2">histidine kinase</fullName>
        <ecNumber evidence="2">2.7.13.3</ecNumber>
    </recommendedName>
</protein>
<dbReference type="PRINTS" id="PR00344">
    <property type="entry name" value="BCTRLSENSOR"/>
</dbReference>
<dbReference type="InterPro" id="IPR004358">
    <property type="entry name" value="Sig_transdc_His_kin-like_C"/>
</dbReference>
<dbReference type="SUPFAM" id="SSF47384">
    <property type="entry name" value="Homodimeric domain of signal transducing histidine kinase"/>
    <property type="match status" value="1"/>
</dbReference>
<sequence>MREAASSDRDSALPAPAERASPRRGVVPVLALLLGLLALAFAVALVASGESLVAAASAFAAAVVFLIFARALRVRDGIIHDLTAERAILYASRQQIDSVSRAKSDFIANISHEIRTPLGGVLGTTALLADTPLNDEQRAYLAAIRGAAEGLMALLGDILDMSKIEAGHLTFERSPFDLCKLAEDVIAMFGYVTRDKGLSLRLTYADGAARVFFGDALRIRQVLTNLISNAVKFTAAGEVRTEIRVGPVVDDEVRVELRVLDTGIGITAEQLPRIFDSFVQADASTTRRFGGTGLGLAICRALVRGMGGTLEVESEPGSGSTFTAALPLTVASENDLSGRTGTADTGGRKLRIVLADDNRINRTVVLALLERAGHTVIPVENGLAALAAVEAGAPDIVFMDCQMPIMDGYEAATRLREAGVTVPIIALTANARADDRERCLAAGMTDYLTKPIRPEDLHLALHRHVLSTVEAATSEPATSEPATSEPEASEPVVSAASH</sequence>
<evidence type="ECO:0000256" key="2">
    <source>
        <dbReference type="ARBA" id="ARBA00012438"/>
    </source>
</evidence>
<dbReference type="InterPro" id="IPR001789">
    <property type="entry name" value="Sig_transdc_resp-reg_receiver"/>
</dbReference>
<proteinExistence type="predicted"/>
<name>A0ABT5B1N5_9BACT</name>
<evidence type="ECO:0000256" key="6">
    <source>
        <dbReference type="SAM" id="MobiDB-lite"/>
    </source>
</evidence>